<evidence type="ECO:0000313" key="2">
    <source>
        <dbReference type="EMBL" id="JAH62249.1"/>
    </source>
</evidence>
<evidence type="ECO:0000256" key="1">
    <source>
        <dbReference type="SAM" id="MobiDB-lite"/>
    </source>
</evidence>
<reference evidence="2" key="1">
    <citation type="submission" date="2014-11" db="EMBL/GenBank/DDBJ databases">
        <authorList>
            <person name="Amaro Gonzalez C."/>
        </authorList>
    </citation>
    <scope>NUCLEOTIDE SEQUENCE</scope>
</reference>
<dbReference type="EMBL" id="GBXM01046328">
    <property type="protein sequence ID" value="JAH62249.1"/>
    <property type="molecule type" value="Transcribed_RNA"/>
</dbReference>
<sequence>MKERNCRERMVRNSRKQKAIPARMNGNTPNNIRRTVYNFTVVQYYKTVLLAHVRPSSNEPKWEVSSCVNQDETSKLQPQN</sequence>
<proteinExistence type="predicted"/>
<feature type="compositionally biased region" description="Polar residues" evidence="1">
    <location>
        <begin position="66"/>
        <end position="80"/>
    </location>
</feature>
<feature type="region of interest" description="Disordered" evidence="1">
    <location>
        <begin position="57"/>
        <end position="80"/>
    </location>
</feature>
<organism evidence="2">
    <name type="scientific">Anguilla anguilla</name>
    <name type="common">European freshwater eel</name>
    <name type="synonym">Muraena anguilla</name>
    <dbReference type="NCBI Taxonomy" id="7936"/>
    <lineage>
        <taxon>Eukaryota</taxon>
        <taxon>Metazoa</taxon>
        <taxon>Chordata</taxon>
        <taxon>Craniata</taxon>
        <taxon>Vertebrata</taxon>
        <taxon>Euteleostomi</taxon>
        <taxon>Actinopterygii</taxon>
        <taxon>Neopterygii</taxon>
        <taxon>Teleostei</taxon>
        <taxon>Anguilliformes</taxon>
        <taxon>Anguillidae</taxon>
        <taxon>Anguilla</taxon>
    </lineage>
</organism>
<name>A0A0E9U8P1_ANGAN</name>
<accession>A0A0E9U8P1</accession>
<protein>
    <submittedName>
        <fullName evidence="2">Uncharacterized protein</fullName>
    </submittedName>
</protein>
<reference evidence="2" key="2">
    <citation type="journal article" date="2015" name="Fish Shellfish Immunol.">
        <title>Early steps in the European eel (Anguilla anguilla)-Vibrio vulnificus interaction in the gills: Role of the RtxA13 toxin.</title>
        <authorList>
            <person name="Callol A."/>
            <person name="Pajuelo D."/>
            <person name="Ebbesson L."/>
            <person name="Teles M."/>
            <person name="MacKenzie S."/>
            <person name="Amaro C."/>
        </authorList>
    </citation>
    <scope>NUCLEOTIDE SEQUENCE</scope>
</reference>
<dbReference type="AlphaFoldDB" id="A0A0E9U8P1"/>